<protein>
    <recommendedName>
        <fullName evidence="5">FLZ-type domain-containing protein</fullName>
    </recommendedName>
</protein>
<evidence type="ECO:0000256" key="1">
    <source>
        <dbReference type="ARBA" id="ARBA00009374"/>
    </source>
</evidence>
<dbReference type="InterPro" id="IPR007650">
    <property type="entry name" value="Zf-FLZ_dom"/>
</dbReference>
<dbReference type="Pfam" id="PF04570">
    <property type="entry name" value="zf-FLZ"/>
    <property type="match status" value="1"/>
</dbReference>
<feature type="compositionally biased region" description="Low complexity" evidence="4">
    <location>
        <begin position="136"/>
        <end position="145"/>
    </location>
</feature>
<dbReference type="PANTHER" id="PTHR46057">
    <property type="entry name" value="FCS-LIKE ZINC FINGER 1-RELATED"/>
    <property type="match status" value="1"/>
</dbReference>
<dbReference type="InterPro" id="IPR044533">
    <property type="entry name" value="FLZ1/2/3"/>
</dbReference>
<keyword evidence="2" id="KW-0479">Metal-binding</keyword>
<dbReference type="EMBL" id="LR862148">
    <property type="protein sequence ID" value="CAD1830497.1"/>
    <property type="molecule type" value="Genomic_DNA"/>
</dbReference>
<dbReference type="AlphaFoldDB" id="A0A6V7PI57"/>
<evidence type="ECO:0000256" key="4">
    <source>
        <dbReference type="SAM" id="MobiDB-lite"/>
    </source>
</evidence>
<accession>A0A6V7PI57</accession>
<comment type="similarity">
    <text evidence="1">Belongs to the FLZ family.</text>
</comment>
<feature type="region of interest" description="Disordered" evidence="4">
    <location>
        <begin position="124"/>
        <end position="146"/>
    </location>
</feature>
<evidence type="ECO:0000256" key="2">
    <source>
        <dbReference type="ARBA" id="ARBA00022723"/>
    </source>
</evidence>
<sequence>MDSAAAAALPLPVFSPSSLVDMPELMEKGWGQSCRKARPSMRFFFSDDDGNGDGQNLSSHGQQHHFLDACFLCKRTISGDKDIFMYRGNAPFCSKECRNEQMEMDEALETVARRHSLQSSFPLSSPAHKNCAVNHSSTSTSSSRVDVSRRPTILNMRGGSLLLLDKCVCMHQ</sequence>
<evidence type="ECO:0000313" key="6">
    <source>
        <dbReference type="EMBL" id="CAD1830497.1"/>
    </source>
</evidence>
<feature type="zinc finger region" description="FLZ-type" evidence="3">
    <location>
        <begin position="65"/>
        <end position="109"/>
    </location>
</feature>
<proteinExistence type="inferred from homology"/>
<dbReference type="GO" id="GO:0046872">
    <property type="term" value="F:metal ion binding"/>
    <property type="evidence" value="ECO:0007669"/>
    <property type="project" value="UniProtKB-KW"/>
</dbReference>
<dbReference type="PANTHER" id="PTHR46057:SF9">
    <property type="entry name" value="FCS-LIKE ZINC FINGER 1"/>
    <property type="match status" value="1"/>
</dbReference>
<evidence type="ECO:0000256" key="3">
    <source>
        <dbReference type="PROSITE-ProRule" id="PRU01131"/>
    </source>
</evidence>
<dbReference type="PROSITE" id="PS51795">
    <property type="entry name" value="ZF_FLZ"/>
    <property type="match status" value="1"/>
</dbReference>
<feature type="domain" description="FLZ-type" evidence="5">
    <location>
        <begin position="65"/>
        <end position="109"/>
    </location>
</feature>
<organism evidence="6">
    <name type="scientific">Ananas comosus var. bracteatus</name>
    <name type="common">red pineapple</name>
    <dbReference type="NCBI Taxonomy" id="296719"/>
    <lineage>
        <taxon>Eukaryota</taxon>
        <taxon>Viridiplantae</taxon>
        <taxon>Streptophyta</taxon>
        <taxon>Embryophyta</taxon>
        <taxon>Tracheophyta</taxon>
        <taxon>Spermatophyta</taxon>
        <taxon>Magnoliopsida</taxon>
        <taxon>Liliopsida</taxon>
        <taxon>Poales</taxon>
        <taxon>Bromeliaceae</taxon>
        <taxon>Bromelioideae</taxon>
        <taxon>Ananas</taxon>
    </lineage>
</organism>
<gene>
    <name evidence="6" type="ORF">CB5_LOCUS13708</name>
</gene>
<name>A0A6V7PI57_ANACO</name>
<evidence type="ECO:0000259" key="5">
    <source>
        <dbReference type="PROSITE" id="PS51795"/>
    </source>
</evidence>
<reference evidence="6" key="1">
    <citation type="submission" date="2020-07" db="EMBL/GenBank/DDBJ databases">
        <authorList>
            <person name="Lin J."/>
        </authorList>
    </citation>
    <scope>NUCLEOTIDE SEQUENCE</scope>
</reference>